<sequence>MTLCSFITRVNNHIAQNQPHSRPAPMTFVSPLLSHPRDTKNVGNNIGPFGTPGLLVQASAKVATIMPAINNEGSVGRVEDFTMHVTWAGIPAAGIGFKQVRK</sequence>
<dbReference type="GeneID" id="66068833"/>
<proteinExistence type="predicted"/>
<dbReference type="KEGG" id="uvi:66068833"/>
<evidence type="ECO:0000313" key="2">
    <source>
        <dbReference type="Proteomes" id="UP000027002"/>
    </source>
</evidence>
<dbReference type="Proteomes" id="UP000027002">
    <property type="component" value="Chromosome 7"/>
</dbReference>
<accession>A0A8E5HY59</accession>
<name>A0A8E5HY59_USTVR</name>
<evidence type="ECO:0000313" key="1">
    <source>
        <dbReference type="EMBL" id="QUC23815.1"/>
    </source>
</evidence>
<protein>
    <submittedName>
        <fullName evidence="1">Uncharacterized protein</fullName>
    </submittedName>
</protein>
<reference evidence="1" key="1">
    <citation type="submission" date="2020-03" db="EMBL/GenBank/DDBJ databases">
        <title>A mixture of massive structural variations and highly conserved coding sequences in Ustilaginoidea virens genome.</title>
        <authorList>
            <person name="Zhang K."/>
            <person name="Zhao Z."/>
            <person name="Zhang Z."/>
            <person name="Li Y."/>
            <person name="Hsiang T."/>
            <person name="Sun W."/>
        </authorList>
    </citation>
    <scope>NUCLEOTIDE SEQUENCE</scope>
    <source>
        <strain evidence="1">UV-8b</strain>
    </source>
</reference>
<keyword evidence="2" id="KW-1185">Reference proteome</keyword>
<dbReference type="EMBL" id="CP072759">
    <property type="protein sequence ID" value="QUC23815.1"/>
    <property type="molecule type" value="Genomic_DNA"/>
</dbReference>
<dbReference type="RefSeq" id="XP_043001488.1">
    <property type="nucleotide sequence ID" value="XM_043145553.1"/>
</dbReference>
<gene>
    <name evidence="1" type="ORF">UV8b_08056</name>
</gene>
<organism evidence="1 2">
    <name type="scientific">Ustilaginoidea virens</name>
    <name type="common">Rice false smut fungus</name>
    <name type="synonym">Villosiclava virens</name>
    <dbReference type="NCBI Taxonomy" id="1159556"/>
    <lineage>
        <taxon>Eukaryota</taxon>
        <taxon>Fungi</taxon>
        <taxon>Dikarya</taxon>
        <taxon>Ascomycota</taxon>
        <taxon>Pezizomycotina</taxon>
        <taxon>Sordariomycetes</taxon>
        <taxon>Hypocreomycetidae</taxon>
        <taxon>Hypocreales</taxon>
        <taxon>Clavicipitaceae</taxon>
        <taxon>Ustilaginoidea</taxon>
    </lineage>
</organism>
<dbReference type="AlphaFoldDB" id="A0A8E5HY59"/>